<keyword evidence="4" id="KW-0479">Metal-binding</keyword>
<dbReference type="Proteomes" id="UP000175971">
    <property type="component" value="Unassembled WGS sequence"/>
</dbReference>
<name>A0A1E7LQ52_9ACTN</name>
<dbReference type="GO" id="GO:0051537">
    <property type="term" value="F:2 iron, 2 sulfur cluster binding"/>
    <property type="evidence" value="ECO:0007669"/>
    <property type="project" value="UniProtKB-KW"/>
</dbReference>
<dbReference type="RefSeq" id="WP_070202767.1">
    <property type="nucleotide sequence ID" value="NZ_LJGZ01000094.1"/>
</dbReference>
<gene>
    <name evidence="12" type="ORF">AN221_22980</name>
</gene>
<dbReference type="InterPro" id="IPR014349">
    <property type="entry name" value="Rieske_Fe-S_prot"/>
</dbReference>
<evidence type="ECO:0000256" key="2">
    <source>
        <dbReference type="ARBA" id="ARBA00015816"/>
    </source>
</evidence>
<evidence type="ECO:0000256" key="4">
    <source>
        <dbReference type="ARBA" id="ARBA00022723"/>
    </source>
</evidence>
<feature type="compositionally biased region" description="Gly residues" evidence="10">
    <location>
        <begin position="35"/>
        <end position="46"/>
    </location>
</feature>
<protein>
    <recommendedName>
        <fullName evidence="2">Cytochrome bc1 complex Rieske iron-sulfur subunit</fullName>
    </recommendedName>
    <alternativeName>
        <fullName evidence="8">Cytochrome bc1 reductase complex subunit QcrA</fullName>
    </alternativeName>
</protein>
<feature type="domain" description="Rieske" evidence="11">
    <location>
        <begin position="61"/>
        <end position="153"/>
    </location>
</feature>
<reference evidence="12 13" key="1">
    <citation type="journal article" date="2016" name="Front. Microbiol.">
        <title>Comparative Genomics Analysis of Streptomyces Species Reveals Their Adaptation to the Marine Environment and Their Diversity at the Genomic Level.</title>
        <authorList>
            <person name="Tian X."/>
            <person name="Zhang Z."/>
            <person name="Yang T."/>
            <person name="Chen M."/>
            <person name="Li J."/>
            <person name="Chen F."/>
            <person name="Yang J."/>
            <person name="Li W."/>
            <person name="Zhang B."/>
            <person name="Zhang Z."/>
            <person name="Wu J."/>
            <person name="Zhang C."/>
            <person name="Long L."/>
            <person name="Xiao J."/>
        </authorList>
    </citation>
    <scope>NUCLEOTIDE SEQUENCE [LARGE SCALE GENOMIC DNA]</scope>
    <source>
        <strain evidence="12 13">SCSIO M10372</strain>
    </source>
</reference>
<comment type="cofactor">
    <cofactor evidence="9">
        <name>[2Fe-2S] cluster</name>
        <dbReference type="ChEBI" id="CHEBI:190135"/>
    </cofactor>
</comment>
<dbReference type="GO" id="GO:0016020">
    <property type="term" value="C:membrane"/>
    <property type="evidence" value="ECO:0007669"/>
    <property type="project" value="InterPro"/>
</dbReference>
<evidence type="ECO:0000313" key="12">
    <source>
        <dbReference type="EMBL" id="OEV18342.1"/>
    </source>
</evidence>
<dbReference type="PANTHER" id="PTHR10134">
    <property type="entry name" value="CYTOCHROME B-C1 COMPLEX SUBUNIT RIESKE, MITOCHONDRIAL"/>
    <property type="match status" value="1"/>
</dbReference>
<dbReference type="GO" id="GO:0046872">
    <property type="term" value="F:metal ion binding"/>
    <property type="evidence" value="ECO:0007669"/>
    <property type="project" value="UniProtKB-KW"/>
</dbReference>
<evidence type="ECO:0000256" key="3">
    <source>
        <dbReference type="ARBA" id="ARBA00022714"/>
    </source>
</evidence>
<keyword evidence="7" id="KW-1015">Disulfide bond</keyword>
<dbReference type="AlphaFoldDB" id="A0A1E7LQ52"/>
<dbReference type="GO" id="GO:0016705">
    <property type="term" value="F:oxidoreductase activity, acting on paired donors, with incorporation or reduction of molecular oxygen"/>
    <property type="evidence" value="ECO:0007669"/>
    <property type="project" value="UniProtKB-ARBA"/>
</dbReference>
<proteinExistence type="predicted"/>
<evidence type="ECO:0000256" key="7">
    <source>
        <dbReference type="ARBA" id="ARBA00023157"/>
    </source>
</evidence>
<organism evidence="12 13">
    <name type="scientific">Streptomyces nanshensis</name>
    <dbReference type="NCBI Taxonomy" id="518642"/>
    <lineage>
        <taxon>Bacteria</taxon>
        <taxon>Bacillati</taxon>
        <taxon>Actinomycetota</taxon>
        <taxon>Actinomycetes</taxon>
        <taxon>Kitasatosporales</taxon>
        <taxon>Streptomycetaceae</taxon>
        <taxon>Streptomyces</taxon>
    </lineage>
</organism>
<feature type="region of interest" description="Disordered" evidence="10">
    <location>
        <begin position="35"/>
        <end position="63"/>
    </location>
</feature>
<dbReference type="FunFam" id="2.102.10.10:FF:000016">
    <property type="entry name" value="Nitrite reductase/ring-hydroxylating ferredoxin subunit"/>
    <property type="match status" value="1"/>
</dbReference>
<dbReference type="Gene3D" id="2.102.10.10">
    <property type="entry name" value="Rieske [2Fe-2S] iron-sulphur domain"/>
    <property type="match status" value="1"/>
</dbReference>
<dbReference type="InterPro" id="IPR036922">
    <property type="entry name" value="Rieske_2Fe-2S_sf"/>
</dbReference>
<dbReference type="Pfam" id="PF00355">
    <property type="entry name" value="Rieske"/>
    <property type="match status" value="1"/>
</dbReference>
<keyword evidence="5" id="KW-0408">Iron</keyword>
<evidence type="ECO:0000256" key="5">
    <source>
        <dbReference type="ARBA" id="ARBA00023004"/>
    </source>
</evidence>
<dbReference type="InterPro" id="IPR005805">
    <property type="entry name" value="Rieske_Fe-S_prot_C"/>
</dbReference>
<dbReference type="PROSITE" id="PS51296">
    <property type="entry name" value="RIESKE"/>
    <property type="match status" value="1"/>
</dbReference>
<comment type="caution">
    <text evidence="12">The sequence shown here is derived from an EMBL/GenBank/DDBJ whole genome shotgun (WGS) entry which is preliminary data.</text>
</comment>
<evidence type="ECO:0000259" key="11">
    <source>
        <dbReference type="PROSITE" id="PS51296"/>
    </source>
</evidence>
<sequence>MSAAQEHRIVERRTVVLAVGAVGAAAALTACGGSDEAGGGSGGTGGTDPVEQPGSGGAGGAVLAKTADIPEGGGLVFAAQKVVVTQPTAGEFKAFSATCTHQGCAVKDITNNVITCPCHNSTFDAATGSPTGGPATQPLPARQISVEGGAITLA</sequence>
<dbReference type="EMBL" id="LJGZ01000094">
    <property type="protein sequence ID" value="OEV18342.1"/>
    <property type="molecule type" value="Genomic_DNA"/>
</dbReference>
<evidence type="ECO:0000256" key="8">
    <source>
        <dbReference type="ARBA" id="ARBA00029586"/>
    </source>
</evidence>
<evidence type="ECO:0000313" key="13">
    <source>
        <dbReference type="Proteomes" id="UP000175971"/>
    </source>
</evidence>
<evidence type="ECO:0000256" key="9">
    <source>
        <dbReference type="ARBA" id="ARBA00034078"/>
    </source>
</evidence>
<accession>A0A1E7LQ52</accession>
<dbReference type="CDD" id="cd03467">
    <property type="entry name" value="Rieske"/>
    <property type="match status" value="1"/>
</dbReference>
<evidence type="ECO:0000256" key="1">
    <source>
        <dbReference type="ARBA" id="ARBA00002494"/>
    </source>
</evidence>
<dbReference type="GO" id="GO:0004497">
    <property type="term" value="F:monooxygenase activity"/>
    <property type="evidence" value="ECO:0007669"/>
    <property type="project" value="UniProtKB-ARBA"/>
</dbReference>
<keyword evidence="6" id="KW-0411">Iron-sulfur</keyword>
<comment type="function">
    <text evidence="1">Iron-sulfur subunit of the cytochrome bc1 complex, an essential component of the respiratory electron transport chain required for ATP synthesis. The bc1 complex catalyzes the oxidation of menaquinol and the reduction of cytochrome c in the respiratory chain. The bc1 complex operates through a Q-cycle mechanism that couples electron transfer to generation of the proton gradient that drives ATP synthesis.</text>
</comment>
<dbReference type="PATRIC" id="fig|518642.7.peg.4875"/>
<dbReference type="PRINTS" id="PR00162">
    <property type="entry name" value="RIESKE"/>
</dbReference>
<keyword evidence="13" id="KW-1185">Reference proteome</keyword>
<keyword evidence="3" id="KW-0001">2Fe-2S</keyword>
<evidence type="ECO:0000256" key="6">
    <source>
        <dbReference type="ARBA" id="ARBA00023014"/>
    </source>
</evidence>
<evidence type="ECO:0000256" key="10">
    <source>
        <dbReference type="SAM" id="MobiDB-lite"/>
    </source>
</evidence>
<dbReference type="OrthoDB" id="25106at2"/>
<dbReference type="InterPro" id="IPR017941">
    <property type="entry name" value="Rieske_2Fe-2S"/>
</dbReference>
<dbReference type="SUPFAM" id="SSF50022">
    <property type="entry name" value="ISP domain"/>
    <property type="match status" value="1"/>
</dbReference>